<dbReference type="GO" id="GO:0004672">
    <property type="term" value="F:protein kinase activity"/>
    <property type="evidence" value="ECO:0007669"/>
    <property type="project" value="UniProtKB-ARBA"/>
</dbReference>
<dbReference type="InterPro" id="IPR008207">
    <property type="entry name" value="Sig_transdc_His_kin_Hpt_dom"/>
</dbReference>
<evidence type="ECO:0000256" key="2">
    <source>
        <dbReference type="PROSITE-ProRule" id="PRU00110"/>
    </source>
</evidence>
<keyword evidence="2" id="KW-0597">Phosphoprotein</keyword>
<dbReference type="RefSeq" id="WP_089946455.1">
    <property type="nucleotide sequence ID" value="NZ_FNOI01000002.1"/>
</dbReference>
<dbReference type="Proteomes" id="UP000199441">
    <property type="component" value="Unassembled WGS sequence"/>
</dbReference>
<reference evidence="5" key="1">
    <citation type="submission" date="2016-10" db="EMBL/GenBank/DDBJ databases">
        <authorList>
            <person name="Varghese N."/>
            <person name="Submissions S."/>
        </authorList>
    </citation>
    <scope>NUCLEOTIDE SEQUENCE [LARGE SCALE GENOMIC DNA]</scope>
    <source>
        <strain evidence="5">DSM 26922</strain>
    </source>
</reference>
<evidence type="ECO:0000256" key="1">
    <source>
        <dbReference type="ARBA" id="ARBA00023012"/>
    </source>
</evidence>
<keyword evidence="1" id="KW-0902">Two-component regulatory system</keyword>
<accession>A0A1H2VYU7</accession>
<dbReference type="STRING" id="670155.SAMN04488001_1672"/>
<feature type="modified residue" description="Phosphohistidine" evidence="2">
    <location>
        <position position="50"/>
    </location>
</feature>
<proteinExistence type="predicted"/>
<dbReference type="EMBL" id="FNOI01000002">
    <property type="protein sequence ID" value="SDW73592.1"/>
    <property type="molecule type" value="Genomic_DNA"/>
</dbReference>
<dbReference type="OrthoDB" id="7867809at2"/>
<dbReference type="GO" id="GO:0000160">
    <property type="term" value="P:phosphorelay signal transduction system"/>
    <property type="evidence" value="ECO:0007669"/>
    <property type="project" value="UniProtKB-KW"/>
</dbReference>
<evidence type="ECO:0000313" key="5">
    <source>
        <dbReference type="Proteomes" id="UP000199441"/>
    </source>
</evidence>
<name>A0A1H2VYU7_9RHOB</name>
<organism evidence="4 5">
    <name type="scientific">Litoreibacter albidus</name>
    <dbReference type="NCBI Taxonomy" id="670155"/>
    <lineage>
        <taxon>Bacteria</taxon>
        <taxon>Pseudomonadati</taxon>
        <taxon>Pseudomonadota</taxon>
        <taxon>Alphaproteobacteria</taxon>
        <taxon>Rhodobacterales</taxon>
        <taxon>Roseobacteraceae</taxon>
        <taxon>Litoreibacter</taxon>
    </lineage>
</organism>
<dbReference type="Gene3D" id="1.20.120.160">
    <property type="entry name" value="HPT domain"/>
    <property type="match status" value="1"/>
</dbReference>
<gene>
    <name evidence="4" type="ORF">SAMN04488001_1672</name>
</gene>
<dbReference type="Pfam" id="PF01627">
    <property type="entry name" value="Hpt"/>
    <property type="match status" value="1"/>
</dbReference>
<dbReference type="InterPro" id="IPR036641">
    <property type="entry name" value="HPT_dom_sf"/>
</dbReference>
<evidence type="ECO:0000259" key="3">
    <source>
        <dbReference type="PROSITE" id="PS50894"/>
    </source>
</evidence>
<dbReference type="SUPFAM" id="SSF47226">
    <property type="entry name" value="Histidine-containing phosphotransfer domain, HPT domain"/>
    <property type="match status" value="1"/>
</dbReference>
<feature type="domain" description="HPt" evidence="3">
    <location>
        <begin position="15"/>
        <end position="100"/>
    </location>
</feature>
<dbReference type="CDD" id="cd00088">
    <property type="entry name" value="HPT"/>
    <property type="match status" value="1"/>
</dbReference>
<sequence>MLDWSRVDALKADLGEEDFDEIVALFLEEVEEKLSDLTSSGANNHDADLHFLKGSAANLGFEQFRATCEQMEHQPDQFAAGQLQSVYQQSKSAFLAGKGV</sequence>
<dbReference type="AlphaFoldDB" id="A0A1H2VYU7"/>
<keyword evidence="5" id="KW-1185">Reference proteome</keyword>
<protein>
    <submittedName>
        <fullName evidence="4">Hpt domain-containing protein</fullName>
    </submittedName>
</protein>
<evidence type="ECO:0000313" key="4">
    <source>
        <dbReference type="EMBL" id="SDW73592.1"/>
    </source>
</evidence>
<dbReference type="PROSITE" id="PS50894">
    <property type="entry name" value="HPT"/>
    <property type="match status" value="1"/>
</dbReference>